<name>A0A3S3SM88_9BACT</name>
<dbReference type="EMBL" id="MTKQ01000252">
    <property type="protein sequence ID" value="RWX45834.1"/>
    <property type="molecule type" value="Genomic_DNA"/>
</dbReference>
<evidence type="ECO:0000313" key="2">
    <source>
        <dbReference type="Proteomes" id="UP000286862"/>
    </source>
</evidence>
<accession>A0A3S3SM88</accession>
<organism evidence="1 2">
    <name type="scientific">Candidatus Electrothrix marina</name>
    <dbReference type="NCBI Taxonomy" id="1859130"/>
    <lineage>
        <taxon>Bacteria</taxon>
        <taxon>Pseudomonadati</taxon>
        <taxon>Thermodesulfobacteriota</taxon>
        <taxon>Desulfobulbia</taxon>
        <taxon>Desulfobulbales</taxon>
        <taxon>Desulfobulbaceae</taxon>
        <taxon>Candidatus Electrothrix</taxon>
    </lineage>
</organism>
<comment type="caution">
    <text evidence="1">The sequence shown here is derived from an EMBL/GenBank/DDBJ whole genome shotgun (WGS) entry which is preliminary data.</text>
</comment>
<dbReference type="AlphaFoldDB" id="A0A3S3SM88"/>
<reference evidence="1 2" key="1">
    <citation type="submission" date="2017-01" db="EMBL/GenBank/DDBJ databases">
        <title>The cable genome- insights into the physiology and evolution of filamentous bacteria capable of sulfide oxidation via long distance electron transfer.</title>
        <authorList>
            <person name="Schreiber L."/>
            <person name="Bjerg J.T."/>
            <person name="Boggild A."/>
            <person name="Van De Vossenberg J."/>
            <person name="Meysman F."/>
            <person name="Nielsen L.P."/>
            <person name="Schramm A."/>
            <person name="Kjeldsen K.U."/>
        </authorList>
    </citation>
    <scope>NUCLEOTIDE SEQUENCE [LARGE SCALE GENOMIC DNA]</scope>
    <source>
        <strain evidence="1">A2</strain>
    </source>
</reference>
<dbReference type="Proteomes" id="UP000286862">
    <property type="component" value="Unassembled WGS sequence"/>
</dbReference>
<gene>
    <name evidence="1" type="ORF">VT99_12521</name>
</gene>
<sequence length="103" mass="12119">MSNLTVTRLKKQLAQKTKEELIKEIGQLYQKFPQVKEFYQARSGNVGEVLATYKEIIEKEFRLFGNSRDSSDYLPNLFFNTMISKIIFSTRALKTCSKRPWPY</sequence>
<proteinExistence type="predicted"/>
<evidence type="ECO:0000313" key="1">
    <source>
        <dbReference type="EMBL" id="RWX45834.1"/>
    </source>
</evidence>
<protein>
    <submittedName>
        <fullName evidence="1">Uncharacterized protein</fullName>
    </submittedName>
</protein>